<sequence>MTHCIRAPSCKLQAASLSAYSYSEILLIKPHSILESSRVSLIQSSARGSVM</sequence>
<dbReference type="HOGENOM" id="CLU_3102753_0_0_6"/>
<dbReference type="EMBL" id="CP005960">
    <property type="protein sequence ID" value="AHZ69606.1"/>
    <property type="molecule type" value="Genomic_DNA"/>
</dbReference>
<accession>A0A024EAF4</accession>
<proteinExistence type="predicted"/>
<dbReference type="AlphaFoldDB" id="A0A024EAF4"/>
<evidence type="ECO:0000313" key="1">
    <source>
        <dbReference type="EMBL" id="AHZ69606.1"/>
    </source>
</evidence>
<dbReference type="KEGG" id="pman:OU5_2527"/>
<evidence type="ECO:0000313" key="2">
    <source>
        <dbReference type="Proteomes" id="UP000026913"/>
    </source>
</evidence>
<dbReference type="Proteomes" id="UP000026913">
    <property type="component" value="Chromosome"/>
</dbReference>
<organism evidence="1 2">
    <name type="scientific">Pseudomonas mandelii JR-1</name>
    <dbReference type="NCBI Taxonomy" id="1147786"/>
    <lineage>
        <taxon>Bacteria</taxon>
        <taxon>Pseudomonadati</taxon>
        <taxon>Pseudomonadota</taxon>
        <taxon>Gammaproteobacteria</taxon>
        <taxon>Pseudomonadales</taxon>
        <taxon>Pseudomonadaceae</taxon>
        <taxon>Pseudomonas</taxon>
    </lineage>
</organism>
<reference evidence="1 2" key="1">
    <citation type="journal article" date="2012" name="J. Bacteriol.">
        <title>Genome sequence of cold-adapted Pseudomonas mandelii strain JR-1.</title>
        <authorList>
            <person name="Jang S.H."/>
            <person name="Kim J."/>
            <person name="Kim J."/>
            <person name="Hong S."/>
            <person name="Lee C."/>
        </authorList>
    </citation>
    <scope>NUCLEOTIDE SEQUENCE [LARGE SCALE GENOMIC DNA]</scope>
    <source>
        <strain evidence="1 2">JR-1</strain>
    </source>
</reference>
<protein>
    <submittedName>
        <fullName evidence="1">Uncharacterized protein</fullName>
    </submittedName>
</protein>
<gene>
    <name evidence="1" type="ORF">OU5_2527</name>
</gene>
<name>A0A024EAF4_9PSED</name>